<dbReference type="PANTHER" id="PTHR46558:SF4">
    <property type="entry name" value="DNA-BIDING PHAGE PROTEIN"/>
    <property type="match status" value="1"/>
</dbReference>
<evidence type="ECO:0000256" key="1">
    <source>
        <dbReference type="ARBA" id="ARBA00023125"/>
    </source>
</evidence>
<reference evidence="4 5" key="1">
    <citation type="journal article" date="2015" name="Genome Announc.">
        <title>Expanding the biotechnology potential of lactobacilli through comparative genomics of 213 strains and associated genera.</title>
        <authorList>
            <person name="Sun Z."/>
            <person name="Harris H.M."/>
            <person name="McCann A."/>
            <person name="Guo C."/>
            <person name="Argimon S."/>
            <person name="Zhang W."/>
            <person name="Yang X."/>
            <person name="Jeffery I.B."/>
            <person name="Cooney J.C."/>
            <person name="Kagawa T.F."/>
            <person name="Liu W."/>
            <person name="Song Y."/>
            <person name="Salvetti E."/>
            <person name="Wrobel A."/>
            <person name="Rasinkangas P."/>
            <person name="Parkhill J."/>
            <person name="Rea M.C."/>
            <person name="O'Sullivan O."/>
            <person name="Ritari J."/>
            <person name="Douillard F.P."/>
            <person name="Paul Ross R."/>
            <person name="Yang R."/>
            <person name="Briner A.E."/>
            <person name="Felis G.E."/>
            <person name="de Vos W.M."/>
            <person name="Barrangou R."/>
            <person name="Klaenhammer T.R."/>
            <person name="Caufield P.W."/>
            <person name="Cui Y."/>
            <person name="Zhang H."/>
            <person name="O'Toole P.W."/>
        </authorList>
    </citation>
    <scope>NUCLEOTIDE SEQUENCE [LARGE SCALE GENOMIC DNA]</scope>
    <source>
        <strain evidence="4 5">DSM 12744</strain>
    </source>
</reference>
<dbReference type="Proteomes" id="UP000051330">
    <property type="component" value="Unassembled WGS sequence"/>
</dbReference>
<evidence type="ECO:0000313" key="4">
    <source>
        <dbReference type="EMBL" id="KRL13303.1"/>
    </source>
</evidence>
<keyword evidence="2" id="KW-1133">Transmembrane helix</keyword>
<accession>A0A0R1MYT8</accession>
<feature type="transmembrane region" description="Helical" evidence="2">
    <location>
        <begin position="94"/>
        <end position="112"/>
    </location>
</feature>
<dbReference type="GO" id="GO:0003677">
    <property type="term" value="F:DNA binding"/>
    <property type="evidence" value="ECO:0007669"/>
    <property type="project" value="UniProtKB-KW"/>
</dbReference>
<dbReference type="RefSeq" id="WP_057819182.1">
    <property type="nucleotide sequence ID" value="NZ_AZEC01000004.1"/>
</dbReference>
<gene>
    <name evidence="4" type="ORF">FD09_GL002130</name>
</gene>
<keyword evidence="1" id="KW-0238">DNA-binding</keyword>
<proteinExistence type="predicted"/>
<dbReference type="AlphaFoldDB" id="A0A0R1MYT8"/>
<dbReference type="OrthoDB" id="9805856at2"/>
<dbReference type="Gene3D" id="1.10.260.40">
    <property type="entry name" value="lambda repressor-like DNA-binding domains"/>
    <property type="match status" value="1"/>
</dbReference>
<name>A0A0R1MYT8_9LACO</name>
<dbReference type="Pfam" id="PF01381">
    <property type="entry name" value="HTH_3"/>
    <property type="match status" value="1"/>
</dbReference>
<dbReference type="InterPro" id="IPR001387">
    <property type="entry name" value="Cro/C1-type_HTH"/>
</dbReference>
<dbReference type="SMART" id="SM00530">
    <property type="entry name" value="HTH_XRE"/>
    <property type="match status" value="1"/>
</dbReference>
<keyword evidence="2" id="KW-0472">Membrane</keyword>
<dbReference type="EMBL" id="AZEC01000004">
    <property type="protein sequence ID" value="KRL13303.1"/>
    <property type="molecule type" value="Genomic_DNA"/>
</dbReference>
<dbReference type="SUPFAM" id="SSF47413">
    <property type="entry name" value="lambda repressor-like DNA-binding domains"/>
    <property type="match status" value="1"/>
</dbReference>
<evidence type="ECO:0000313" key="5">
    <source>
        <dbReference type="Proteomes" id="UP000051330"/>
    </source>
</evidence>
<dbReference type="PANTHER" id="PTHR46558">
    <property type="entry name" value="TRACRIPTIONAL REGULATORY PROTEIN-RELATED-RELATED"/>
    <property type="match status" value="1"/>
</dbReference>
<sequence length="207" mass="23991">MIEFGATLKKIRLQKGFSQQYVADQLNLTRQTISKWENGRGYPDFENLILLSELYGVSIDKLVNRQTLNLDPVKVLKMNKKREKAMWLTKRAKVFVMAIVVVLFVLGGKSIYDDRQMRLSDAEVNRYFVSITNVKKIRYEKSKDGRLTELTAIVLKNDEVLHYPTLSELKKRKLVIPNKPTDSNLVTEPENVQTIFKSLLTKNAQRK</sequence>
<organism evidence="4 5">
    <name type="scientific">Schleiferilactobacillus perolens DSM 12744</name>
    <dbReference type="NCBI Taxonomy" id="1423792"/>
    <lineage>
        <taxon>Bacteria</taxon>
        <taxon>Bacillati</taxon>
        <taxon>Bacillota</taxon>
        <taxon>Bacilli</taxon>
        <taxon>Lactobacillales</taxon>
        <taxon>Lactobacillaceae</taxon>
        <taxon>Schleiferilactobacillus</taxon>
    </lineage>
</organism>
<keyword evidence="5" id="KW-1185">Reference proteome</keyword>
<dbReference type="PATRIC" id="fig|1423792.3.peg.2172"/>
<comment type="caution">
    <text evidence="4">The sequence shown here is derived from an EMBL/GenBank/DDBJ whole genome shotgun (WGS) entry which is preliminary data.</text>
</comment>
<evidence type="ECO:0000259" key="3">
    <source>
        <dbReference type="PROSITE" id="PS50943"/>
    </source>
</evidence>
<evidence type="ECO:0000256" key="2">
    <source>
        <dbReference type="SAM" id="Phobius"/>
    </source>
</evidence>
<dbReference type="STRING" id="1423792.FD09_GL002130"/>
<dbReference type="PROSITE" id="PS50943">
    <property type="entry name" value="HTH_CROC1"/>
    <property type="match status" value="1"/>
</dbReference>
<keyword evidence="2" id="KW-0812">Transmembrane</keyword>
<feature type="domain" description="HTH cro/C1-type" evidence="3">
    <location>
        <begin position="8"/>
        <end position="62"/>
    </location>
</feature>
<dbReference type="CDD" id="cd00093">
    <property type="entry name" value="HTH_XRE"/>
    <property type="match status" value="1"/>
</dbReference>
<dbReference type="InterPro" id="IPR010982">
    <property type="entry name" value="Lambda_DNA-bd_dom_sf"/>
</dbReference>
<protein>
    <recommendedName>
        <fullName evidence="3">HTH cro/C1-type domain-containing protein</fullName>
    </recommendedName>
</protein>